<dbReference type="AlphaFoldDB" id="A0A974BK92"/>
<proteinExistence type="predicted"/>
<dbReference type="SUPFAM" id="SSF56524">
    <property type="entry name" value="Oxidoreductase molybdopterin-binding domain"/>
    <property type="match status" value="1"/>
</dbReference>
<name>A0A974BK92_SEDHY</name>
<feature type="transmembrane region" description="Helical" evidence="1">
    <location>
        <begin position="20"/>
        <end position="42"/>
    </location>
</feature>
<dbReference type="EMBL" id="JACBNQ010000009">
    <property type="protein sequence ID" value="NYB74411.1"/>
    <property type="molecule type" value="Genomic_DNA"/>
</dbReference>
<protein>
    <recommendedName>
        <fullName evidence="4">Oxidoreductase molybdopterin binding domain-containing protein</fullName>
    </recommendedName>
</protein>
<gene>
    <name evidence="2" type="ORF">HZF24_09720</name>
</gene>
<dbReference type="Proteomes" id="UP000611629">
    <property type="component" value="Unassembled WGS sequence"/>
</dbReference>
<keyword evidence="1" id="KW-0472">Membrane</keyword>
<keyword evidence="1" id="KW-1133">Transmembrane helix</keyword>
<reference evidence="2" key="1">
    <citation type="submission" date="2020-07" db="EMBL/GenBank/DDBJ databases">
        <title>Genomic analysis of a strain of Sedimentibacter Hydroxybenzoicus DSM7310.</title>
        <authorList>
            <person name="Ma S."/>
        </authorList>
    </citation>
    <scope>NUCLEOTIDE SEQUENCE</scope>
    <source>
        <strain evidence="2">DSM 7310</strain>
    </source>
</reference>
<evidence type="ECO:0000256" key="1">
    <source>
        <dbReference type="SAM" id="Phobius"/>
    </source>
</evidence>
<sequence>MNKKIIAINRRPKSSDLLPVAYTASAITIILLLIAVVISYNFNKQTMEAQKEILRRAEIILKEGNKETLLNMETIRGSGEEIFEAILDTSTTDATLHSYVGVQLKNILKENDIEINEINGAVIIGADGYAVAYSKEEIINDKNIFITYMEDGKYLGSRDNGGRGPYESIVVNDTFSNRRCKWITKIEVK</sequence>
<evidence type="ECO:0008006" key="4">
    <source>
        <dbReference type="Google" id="ProtNLM"/>
    </source>
</evidence>
<evidence type="ECO:0000313" key="3">
    <source>
        <dbReference type="Proteomes" id="UP000611629"/>
    </source>
</evidence>
<dbReference type="InterPro" id="IPR036374">
    <property type="entry name" value="OxRdtase_Mopterin-bd_sf"/>
</dbReference>
<evidence type="ECO:0000313" key="2">
    <source>
        <dbReference type="EMBL" id="NYB74411.1"/>
    </source>
</evidence>
<dbReference type="RefSeq" id="WP_179238103.1">
    <property type="nucleotide sequence ID" value="NZ_JACBNQ010000009.1"/>
</dbReference>
<keyword evidence="1" id="KW-0812">Transmembrane</keyword>
<accession>A0A974BK92</accession>
<keyword evidence="3" id="KW-1185">Reference proteome</keyword>
<comment type="caution">
    <text evidence="2">The sequence shown here is derived from an EMBL/GenBank/DDBJ whole genome shotgun (WGS) entry which is preliminary data.</text>
</comment>
<organism evidence="2 3">
    <name type="scientific">Sedimentibacter hydroxybenzoicus DSM 7310</name>
    <dbReference type="NCBI Taxonomy" id="1123245"/>
    <lineage>
        <taxon>Bacteria</taxon>
        <taxon>Bacillati</taxon>
        <taxon>Bacillota</taxon>
        <taxon>Tissierellia</taxon>
        <taxon>Sedimentibacter</taxon>
    </lineage>
</organism>